<keyword evidence="2" id="KW-1185">Reference proteome</keyword>
<sequence>MRRLWVRGVRKSNWRKGREMNGERRMADSYISDIVLFSLQALPVSHPITPNLGLEWFGFADLRKSVCRLIGVSWQILLGKIRRRLFRCNIQDVFGVWRVCPLRLLKGILIEVHHTGIFNGTSSEFDFSQPPQSWLDSRNRDITWEMQKVRFEVLTWTL</sequence>
<evidence type="ECO:0000313" key="1">
    <source>
        <dbReference type="EMBL" id="KAA8516612.1"/>
    </source>
</evidence>
<gene>
    <name evidence="1" type="ORF">F0562_016882</name>
</gene>
<accession>A0A5J4ZG26</accession>
<dbReference type="AlphaFoldDB" id="A0A5J4ZG26"/>
<reference evidence="1 2" key="1">
    <citation type="submission" date="2019-09" db="EMBL/GenBank/DDBJ databases">
        <title>A chromosome-level genome assembly of the Chinese tupelo Nyssa sinensis.</title>
        <authorList>
            <person name="Yang X."/>
            <person name="Kang M."/>
            <person name="Yang Y."/>
            <person name="Xiong H."/>
            <person name="Wang M."/>
            <person name="Zhang Z."/>
            <person name="Wang Z."/>
            <person name="Wu H."/>
            <person name="Ma T."/>
            <person name="Liu J."/>
            <person name="Xi Z."/>
        </authorList>
    </citation>
    <scope>NUCLEOTIDE SEQUENCE [LARGE SCALE GENOMIC DNA]</scope>
    <source>
        <strain evidence="1">J267</strain>
        <tissue evidence="1">Leaf</tissue>
    </source>
</reference>
<dbReference type="Proteomes" id="UP000325577">
    <property type="component" value="Linkage Group LG8"/>
</dbReference>
<protein>
    <submittedName>
        <fullName evidence="1">Uncharacterized protein</fullName>
    </submittedName>
</protein>
<proteinExistence type="predicted"/>
<name>A0A5J4ZG26_9ASTE</name>
<organism evidence="1 2">
    <name type="scientific">Nyssa sinensis</name>
    <dbReference type="NCBI Taxonomy" id="561372"/>
    <lineage>
        <taxon>Eukaryota</taxon>
        <taxon>Viridiplantae</taxon>
        <taxon>Streptophyta</taxon>
        <taxon>Embryophyta</taxon>
        <taxon>Tracheophyta</taxon>
        <taxon>Spermatophyta</taxon>
        <taxon>Magnoliopsida</taxon>
        <taxon>eudicotyledons</taxon>
        <taxon>Gunneridae</taxon>
        <taxon>Pentapetalae</taxon>
        <taxon>asterids</taxon>
        <taxon>Cornales</taxon>
        <taxon>Nyssaceae</taxon>
        <taxon>Nyssa</taxon>
    </lineage>
</organism>
<evidence type="ECO:0000313" key="2">
    <source>
        <dbReference type="Proteomes" id="UP000325577"/>
    </source>
</evidence>
<dbReference type="EMBL" id="CM018051">
    <property type="protein sequence ID" value="KAA8516612.1"/>
    <property type="molecule type" value="Genomic_DNA"/>
</dbReference>